<dbReference type="AlphaFoldDB" id="A0A4V2Y2E8"/>
<comment type="caution">
    <text evidence="5">The sequence shown here is derived from an EMBL/GenBank/DDBJ whole genome shotgun (WGS) entry which is preliminary data.</text>
</comment>
<dbReference type="OrthoDB" id="2513152at2"/>
<name>A0A4V2Y2E8_9ACTN</name>
<dbReference type="SUPFAM" id="SSF53850">
    <property type="entry name" value="Periplasmic binding protein-like II"/>
    <property type="match status" value="1"/>
</dbReference>
<evidence type="ECO:0000256" key="4">
    <source>
        <dbReference type="ARBA" id="ARBA00022729"/>
    </source>
</evidence>
<comment type="subcellular location">
    <subcellularLocation>
        <location evidence="1">Cell envelope</location>
    </subcellularLocation>
</comment>
<dbReference type="PANTHER" id="PTHR43649">
    <property type="entry name" value="ARABINOSE-BINDING PROTEIN-RELATED"/>
    <property type="match status" value="1"/>
</dbReference>
<dbReference type="InterPro" id="IPR006059">
    <property type="entry name" value="SBP"/>
</dbReference>
<accession>A0A4V2Y2E8</accession>
<dbReference type="EMBL" id="SMKI01000253">
    <property type="protein sequence ID" value="TDC72315.1"/>
    <property type="molecule type" value="Genomic_DNA"/>
</dbReference>
<evidence type="ECO:0000256" key="3">
    <source>
        <dbReference type="ARBA" id="ARBA00022448"/>
    </source>
</evidence>
<organism evidence="5 6">
    <name type="scientific">Streptomyces hainanensis</name>
    <dbReference type="NCBI Taxonomy" id="402648"/>
    <lineage>
        <taxon>Bacteria</taxon>
        <taxon>Bacillati</taxon>
        <taxon>Actinomycetota</taxon>
        <taxon>Actinomycetes</taxon>
        <taxon>Kitasatosporales</taxon>
        <taxon>Streptomycetaceae</taxon>
        <taxon>Streptomyces</taxon>
    </lineage>
</organism>
<keyword evidence="3" id="KW-0813">Transport</keyword>
<reference evidence="5 6" key="1">
    <citation type="submission" date="2019-03" db="EMBL/GenBank/DDBJ databases">
        <title>Draft genome sequences of novel Actinobacteria.</title>
        <authorList>
            <person name="Sahin N."/>
            <person name="Ay H."/>
            <person name="Saygin H."/>
        </authorList>
    </citation>
    <scope>NUCLEOTIDE SEQUENCE [LARGE SCALE GENOMIC DNA]</scope>
    <source>
        <strain evidence="5 6">DSM 41900</strain>
    </source>
</reference>
<dbReference type="InterPro" id="IPR050490">
    <property type="entry name" value="Bact_solute-bd_prot1"/>
</dbReference>
<comment type="similarity">
    <text evidence="2">Belongs to the bacterial solute-binding protein 1 family.</text>
</comment>
<gene>
    <name evidence="5" type="ORF">E1283_22070</name>
</gene>
<dbReference type="GO" id="GO:0030313">
    <property type="term" value="C:cell envelope"/>
    <property type="evidence" value="ECO:0007669"/>
    <property type="project" value="UniProtKB-SubCell"/>
</dbReference>
<proteinExistence type="inferred from homology"/>
<keyword evidence="6" id="KW-1185">Reference proteome</keyword>
<keyword evidence="4" id="KW-0732">Signal</keyword>
<evidence type="ECO:0000256" key="2">
    <source>
        <dbReference type="ARBA" id="ARBA00008520"/>
    </source>
</evidence>
<evidence type="ECO:0000256" key="1">
    <source>
        <dbReference type="ARBA" id="ARBA00004196"/>
    </source>
</evidence>
<dbReference type="Gene3D" id="3.40.190.10">
    <property type="entry name" value="Periplasmic binding protein-like II"/>
    <property type="match status" value="1"/>
</dbReference>
<dbReference type="Proteomes" id="UP000295345">
    <property type="component" value="Unassembled WGS sequence"/>
</dbReference>
<dbReference type="PROSITE" id="PS51318">
    <property type="entry name" value="TAT"/>
    <property type="match status" value="1"/>
</dbReference>
<sequence length="541" mass="58979">MTGPANGPSRRSLLRGGLGVAAGLAVAGCGEGPDLPPARLNADVELPEYLPYQGVEVPFPGTADGVLNGYPHYPAEPTVAFPDGPPARGPGISIMTLIFNPVPPPVDRNTHWRALNESLGTDLSFEIVPVADYNNKLAVVVAGGDLPDALAVQPQTAQRPAMFHALFQDLSDHLSGGAVRDYPFLANIPTPAWRTTVYNGGIYGLPMPRAAAGSAMYYRADLVRERSLNPRPGSFAEFEELCRGLTDPDRHRYAVGDPLTTFYFVMEMLGAPNKWGEENGRFTYFLESPVVEEALEAMRRLVSAGVVHPDGFNVLNMFKDWFGSGQTAINYDGVAGWNDYYRAYAAGAEDFALDAMVAPGFDGGPGTHWAGQPSYATLVLKKAPSDRIAQLLRAFNALAAPFGTDAYLQRKYGVRGVDHELDGTDPILTDTGTIETTLPTLFVTDAPPALYLPEWPDVVRTQHDFQRRAVDVLVRNPAVGLYSDTDTTVGGQLELRLFDELRAIMRGRSATSTWRDTVAEWRREAGDTIRAEYEESWGHFN</sequence>
<dbReference type="InterPro" id="IPR006311">
    <property type="entry name" value="TAT_signal"/>
</dbReference>
<dbReference type="PANTHER" id="PTHR43649:SF31">
    <property type="entry name" value="SN-GLYCEROL-3-PHOSPHATE-BINDING PERIPLASMIC PROTEIN UGPB"/>
    <property type="match status" value="1"/>
</dbReference>
<dbReference type="Pfam" id="PF13416">
    <property type="entry name" value="SBP_bac_8"/>
    <property type="match status" value="1"/>
</dbReference>
<evidence type="ECO:0000313" key="5">
    <source>
        <dbReference type="EMBL" id="TDC72315.1"/>
    </source>
</evidence>
<evidence type="ECO:0000313" key="6">
    <source>
        <dbReference type="Proteomes" id="UP000295345"/>
    </source>
</evidence>
<protein>
    <submittedName>
        <fullName evidence="5">Extracellular solute-binding protein</fullName>
    </submittedName>
</protein>